<dbReference type="STRING" id="442899.SAMN05720591_13129"/>
<feature type="region of interest" description="Disordered" evidence="1">
    <location>
        <begin position="138"/>
        <end position="161"/>
    </location>
</feature>
<comment type="caution">
    <text evidence="3">The sequence shown here is derived from an EMBL/GenBank/DDBJ whole genome shotgun (WGS) entry which is preliminary data.</text>
</comment>
<keyword evidence="4" id="KW-1185">Reference proteome</keyword>
<evidence type="ECO:0000313" key="4">
    <source>
        <dbReference type="Proteomes" id="UP000321400"/>
    </source>
</evidence>
<protein>
    <recommendedName>
        <fullName evidence="2">PilZ domain-containing protein</fullName>
    </recommendedName>
</protein>
<dbReference type="RefSeq" id="WP_089803181.1">
    <property type="nucleotide sequence ID" value="NZ_BJYE01000033.1"/>
</dbReference>
<feature type="compositionally biased region" description="Acidic residues" evidence="1">
    <location>
        <begin position="150"/>
        <end position="161"/>
    </location>
</feature>
<dbReference type="Pfam" id="PF07238">
    <property type="entry name" value="PilZ"/>
    <property type="match status" value="1"/>
</dbReference>
<evidence type="ECO:0000313" key="3">
    <source>
        <dbReference type="EMBL" id="GEN57593.1"/>
    </source>
</evidence>
<dbReference type="InterPro" id="IPR009875">
    <property type="entry name" value="PilZ_domain"/>
</dbReference>
<sequence length="161" mass="18469">MRYKRKEPFRYVFNQPIDGKFVIILNHGDENKVTRTDPGDLKIIDLSPRGMQFKTTLDIPMSTKEFYLEISFVLDGEPIDMLGKVAWKKNQMDYVYYGFEGIEDNARQQIITERVKSFSKKAHAKAGILEQTDVPFEVEQAAESISSPENPDDNDDGPSSR</sequence>
<proteinExistence type="predicted"/>
<dbReference type="AlphaFoldDB" id="A0A511X3T2"/>
<reference evidence="3 4" key="1">
    <citation type="submission" date="2019-07" db="EMBL/GenBank/DDBJ databases">
        <title>Whole genome shotgun sequence of Halolactibacillus alkaliphilus NBRC 103919.</title>
        <authorList>
            <person name="Hosoyama A."/>
            <person name="Uohara A."/>
            <person name="Ohji S."/>
            <person name="Ichikawa N."/>
        </authorList>
    </citation>
    <scope>NUCLEOTIDE SEQUENCE [LARGE SCALE GENOMIC DNA]</scope>
    <source>
        <strain evidence="3 4">NBRC 103919</strain>
    </source>
</reference>
<organism evidence="3 4">
    <name type="scientific">Halolactibacillus alkaliphilus</name>
    <dbReference type="NCBI Taxonomy" id="442899"/>
    <lineage>
        <taxon>Bacteria</taxon>
        <taxon>Bacillati</taxon>
        <taxon>Bacillota</taxon>
        <taxon>Bacilli</taxon>
        <taxon>Bacillales</taxon>
        <taxon>Bacillaceae</taxon>
        <taxon>Halolactibacillus</taxon>
    </lineage>
</organism>
<dbReference type="Proteomes" id="UP000321400">
    <property type="component" value="Unassembled WGS sequence"/>
</dbReference>
<dbReference type="GO" id="GO:0035438">
    <property type="term" value="F:cyclic-di-GMP binding"/>
    <property type="evidence" value="ECO:0007669"/>
    <property type="project" value="InterPro"/>
</dbReference>
<accession>A0A511X3T2</accession>
<name>A0A511X3T2_9BACI</name>
<dbReference type="EMBL" id="BJYE01000033">
    <property type="protein sequence ID" value="GEN57593.1"/>
    <property type="molecule type" value="Genomic_DNA"/>
</dbReference>
<dbReference type="OrthoDB" id="2354159at2"/>
<feature type="domain" description="PilZ" evidence="2">
    <location>
        <begin position="42"/>
        <end position="111"/>
    </location>
</feature>
<gene>
    <name evidence="3" type="ORF">HAL01_20570</name>
</gene>
<evidence type="ECO:0000256" key="1">
    <source>
        <dbReference type="SAM" id="MobiDB-lite"/>
    </source>
</evidence>
<evidence type="ECO:0000259" key="2">
    <source>
        <dbReference type="Pfam" id="PF07238"/>
    </source>
</evidence>